<comment type="caution">
    <text evidence="6">The sequence shown here is derived from an EMBL/GenBank/DDBJ whole genome shotgun (WGS) entry which is preliminary data.</text>
</comment>
<evidence type="ECO:0000256" key="4">
    <source>
        <dbReference type="HAMAP-Rule" id="MF_01281"/>
    </source>
</evidence>
<gene>
    <name evidence="4" type="primary">mtaD</name>
    <name evidence="6" type="ORF">MRX98_04910</name>
</gene>
<dbReference type="SUPFAM" id="SSF51338">
    <property type="entry name" value="Composite domain of metallo-dependent hydrolases"/>
    <property type="match status" value="1"/>
</dbReference>
<feature type="binding site" evidence="4">
    <location>
        <position position="67"/>
    </location>
    <ligand>
        <name>Zn(2+)</name>
        <dbReference type="ChEBI" id="CHEBI:29105"/>
    </ligand>
</feature>
<dbReference type="EC" id="3.5.4.31" evidence="4"/>
<protein>
    <recommendedName>
        <fullName evidence="4">5-methylthioadenosine/S-adenosylhomocysteine deaminase</fullName>
        <shortName evidence="4">MTA/SAH deaminase</shortName>
        <ecNumber evidence="4">3.5.4.28</ecNumber>
        <ecNumber evidence="4">3.5.4.31</ecNumber>
    </recommendedName>
</protein>
<evidence type="ECO:0000256" key="2">
    <source>
        <dbReference type="ARBA" id="ARBA00022801"/>
    </source>
</evidence>
<dbReference type="GO" id="GO:0046872">
    <property type="term" value="F:metal ion binding"/>
    <property type="evidence" value="ECO:0007669"/>
    <property type="project" value="UniProtKB-KW"/>
</dbReference>
<dbReference type="InterPro" id="IPR006680">
    <property type="entry name" value="Amidohydro-rel"/>
</dbReference>
<feature type="binding site" evidence="4">
    <location>
        <position position="220"/>
    </location>
    <ligand>
        <name>substrate</name>
    </ligand>
</feature>
<evidence type="ECO:0000256" key="1">
    <source>
        <dbReference type="ARBA" id="ARBA00022723"/>
    </source>
</evidence>
<comment type="catalytic activity">
    <reaction evidence="4">
        <text>S-adenosyl-L-homocysteine + H2O + H(+) = S-inosyl-L-homocysteine + NH4(+)</text>
        <dbReference type="Rhea" id="RHEA:20716"/>
        <dbReference type="ChEBI" id="CHEBI:15377"/>
        <dbReference type="ChEBI" id="CHEBI:15378"/>
        <dbReference type="ChEBI" id="CHEBI:28938"/>
        <dbReference type="ChEBI" id="CHEBI:57856"/>
        <dbReference type="ChEBI" id="CHEBI:57985"/>
        <dbReference type="EC" id="3.5.4.28"/>
    </reaction>
</comment>
<feature type="binding site" evidence="4">
    <location>
        <position position="217"/>
    </location>
    <ligand>
        <name>Zn(2+)</name>
        <dbReference type="ChEBI" id="CHEBI:29105"/>
    </ligand>
</feature>
<feature type="domain" description="Amidohydrolase-related" evidence="5">
    <location>
        <begin position="58"/>
        <end position="409"/>
    </location>
</feature>
<dbReference type="Proteomes" id="UP001165427">
    <property type="component" value="Unassembled WGS sequence"/>
</dbReference>
<reference evidence="6" key="1">
    <citation type="submission" date="2022-04" db="EMBL/GenBank/DDBJ databases">
        <title>Desulfatitalea alkaliphila sp. nov., a novel anaerobic sulfate-reducing bacterium isolated from terrestrial mud volcano, Taman Peninsula, Russia.</title>
        <authorList>
            <person name="Khomyakova M.A."/>
            <person name="Merkel A.Y."/>
            <person name="Slobodkin A.I."/>
        </authorList>
    </citation>
    <scope>NUCLEOTIDE SEQUENCE</scope>
    <source>
        <strain evidence="6">M08but</strain>
    </source>
</reference>
<evidence type="ECO:0000259" key="5">
    <source>
        <dbReference type="Pfam" id="PF01979"/>
    </source>
</evidence>
<comment type="function">
    <text evidence="4">Catalyzes the deamination of 5-methylthioadenosine and S-adenosyl-L-homocysteine into 5-methylthioinosine and S-inosyl-L-homocysteine, respectively. Is also able to deaminate adenosine.</text>
</comment>
<dbReference type="Pfam" id="PF01979">
    <property type="entry name" value="Amidohydro_1"/>
    <property type="match status" value="1"/>
</dbReference>
<proteinExistence type="inferred from homology"/>
<comment type="cofactor">
    <cofactor evidence="4">
        <name>Zn(2+)</name>
        <dbReference type="ChEBI" id="CHEBI:29105"/>
    </cofactor>
    <text evidence="4">Binds 1 zinc ion per subunit.</text>
</comment>
<comment type="caution">
    <text evidence="4">Lacks conserved residue(s) required for the propagation of feature annotation.</text>
</comment>
<dbReference type="Gene3D" id="3.20.20.140">
    <property type="entry name" value="Metal-dependent hydrolases"/>
    <property type="match status" value="1"/>
</dbReference>
<keyword evidence="3 4" id="KW-0862">Zinc</keyword>
<dbReference type="CDD" id="cd01298">
    <property type="entry name" value="ATZ_TRZ_like"/>
    <property type="match status" value="1"/>
</dbReference>
<dbReference type="EC" id="3.5.4.28" evidence="4"/>
<dbReference type="SUPFAM" id="SSF51556">
    <property type="entry name" value="Metallo-dependent hydrolases"/>
    <property type="match status" value="1"/>
</dbReference>
<dbReference type="EMBL" id="JALJRB010000003">
    <property type="protein sequence ID" value="MCJ8499904.1"/>
    <property type="molecule type" value="Genomic_DNA"/>
</dbReference>
<evidence type="ECO:0000313" key="7">
    <source>
        <dbReference type="Proteomes" id="UP001165427"/>
    </source>
</evidence>
<comment type="catalytic activity">
    <reaction evidence="4">
        <text>S-methyl-5'-thioadenosine + H2O + H(+) = S-methyl-5'-thioinosine + NH4(+)</text>
        <dbReference type="Rhea" id="RHEA:25025"/>
        <dbReference type="ChEBI" id="CHEBI:15377"/>
        <dbReference type="ChEBI" id="CHEBI:15378"/>
        <dbReference type="ChEBI" id="CHEBI:17509"/>
        <dbReference type="ChEBI" id="CHEBI:28938"/>
        <dbReference type="ChEBI" id="CHEBI:48595"/>
        <dbReference type="EC" id="3.5.4.31"/>
    </reaction>
</comment>
<dbReference type="InterPro" id="IPR032466">
    <property type="entry name" value="Metal_Hydrolase"/>
</dbReference>
<sequence>MLETLIHNGVIVTVDDAFSVLPRGALAIRDGGIVNVWMPAAGETLPQARETIDAGGALVMPGLVNAHTHLPMSLFRGMADDLALHQWLQERILPAEQAHITPKSVALGAELSCAEMVLGGVTTCCDGYFLVDHFAGAVARVGMRAILGQGVIDFPAPGVPDPTLNVTAAREVVGRWQSGTPLVQPAIFCHAPYTCSAATLQAGKAAADELGLLFQIHVAETRQEREDWMGRHGQSPIAYLDGLGVLDGRTLLVHAVWADAADVAIVARTGARVVHCPQSNMKLAGGVAPVPDYLAAGVTVALGTDGCASNNDLSMWGEMDSAAKLHKVHRGDPTVMDAATVVGMATVQGARALGLDHLIGSLTPGKRADLIVLKTAQPHLTPLYHPASHLVYAARAADVNHVMVDGRWIVRDQRLLTIDLDDLMDRANRFARKIAVSAPT</sequence>
<dbReference type="InterPro" id="IPR050287">
    <property type="entry name" value="MTA/SAH_deaminase"/>
</dbReference>
<keyword evidence="1 4" id="KW-0479">Metal-binding</keyword>
<dbReference type="PANTHER" id="PTHR43794:SF11">
    <property type="entry name" value="AMIDOHYDROLASE-RELATED DOMAIN-CONTAINING PROTEIN"/>
    <property type="match status" value="1"/>
</dbReference>
<dbReference type="RefSeq" id="WP_246903528.1">
    <property type="nucleotide sequence ID" value="NZ_JALJRB010000003.1"/>
</dbReference>
<dbReference type="Gene3D" id="2.30.40.10">
    <property type="entry name" value="Urease, subunit C, domain 1"/>
    <property type="match status" value="1"/>
</dbReference>
<dbReference type="HAMAP" id="MF_01281">
    <property type="entry name" value="MTA_SAH_deamin"/>
    <property type="match status" value="1"/>
</dbReference>
<dbReference type="FunFam" id="3.20.20.140:FF:000014">
    <property type="entry name" value="5-methylthioadenosine/S-adenosylhomocysteine deaminase"/>
    <property type="match status" value="1"/>
</dbReference>
<dbReference type="GO" id="GO:0090614">
    <property type="term" value="F:5'-methylthioadenosine deaminase activity"/>
    <property type="evidence" value="ECO:0007669"/>
    <property type="project" value="UniProtKB-UniRule"/>
</dbReference>
<feature type="binding site" evidence="4">
    <location>
        <position position="96"/>
    </location>
    <ligand>
        <name>substrate</name>
    </ligand>
</feature>
<dbReference type="InterPro" id="IPR023512">
    <property type="entry name" value="Deaminase_MtaD/DadD"/>
</dbReference>
<evidence type="ECO:0000313" key="6">
    <source>
        <dbReference type="EMBL" id="MCJ8499904.1"/>
    </source>
</evidence>
<dbReference type="GO" id="GO:0050270">
    <property type="term" value="F:S-adenosylhomocysteine deaminase activity"/>
    <property type="evidence" value="ECO:0007669"/>
    <property type="project" value="UniProtKB-UniRule"/>
</dbReference>
<organism evidence="6 7">
    <name type="scientific">Desulfatitalea alkaliphila</name>
    <dbReference type="NCBI Taxonomy" id="2929485"/>
    <lineage>
        <taxon>Bacteria</taxon>
        <taxon>Pseudomonadati</taxon>
        <taxon>Thermodesulfobacteriota</taxon>
        <taxon>Desulfobacteria</taxon>
        <taxon>Desulfobacterales</taxon>
        <taxon>Desulfosarcinaceae</taxon>
        <taxon>Desulfatitalea</taxon>
    </lineage>
</organism>
<dbReference type="PANTHER" id="PTHR43794">
    <property type="entry name" value="AMINOHYDROLASE SSNA-RELATED"/>
    <property type="match status" value="1"/>
</dbReference>
<feature type="binding site" evidence="4">
    <location>
        <position position="305"/>
    </location>
    <ligand>
        <name>substrate</name>
    </ligand>
</feature>
<keyword evidence="7" id="KW-1185">Reference proteome</keyword>
<evidence type="ECO:0000256" key="3">
    <source>
        <dbReference type="ARBA" id="ARBA00022833"/>
    </source>
</evidence>
<dbReference type="InterPro" id="IPR011059">
    <property type="entry name" value="Metal-dep_hydrolase_composite"/>
</dbReference>
<feature type="binding site" evidence="4">
    <location>
        <position position="69"/>
    </location>
    <ligand>
        <name>Zn(2+)</name>
        <dbReference type="ChEBI" id="CHEBI:29105"/>
    </ligand>
</feature>
<accession>A0AA41UIB6</accession>
<comment type="similarity">
    <text evidence="4">Belongs to the metallo-dependent hydrolases superfamily. MTA/SAH deaminase family.</text>
</comment>
<name>A0AA41UIB6_9BACT</name>
<feature type="binding site" evidence="4">
    <location>
        <position position="305"/>
    </location>
    <ligand>
        <name>Zn(2+)</name>
        <dbReference type="ChEBI" id="CHEBI:29105"/>
    </ligand>
</feature>
<feature type="binding site" evidence="4">
    <location>
        <position position="190"/>
    </location>
    <ligand>
        <name>substrate</name>
    </ligand>
</feature>
<keyword evidence="2 4" id="KW-0378">Hydrolase</keyword>
<dbReference type="AlphaFoldDB" id="A0AA41UIB6"/>